<dbReference type="PANTHER" id="PTHR30238">
    <property type="entry name" value="MEMBRANE BOUND PREDICTED REDOX MODULATOR"/>
    <property type="match status" value="1"/>
</dbReference>
<dbReference type="OrthoDB" id="3700807at2"/>
<dbReference type="RefSeq" id="WP_093274868.1">
    <property type="nucleotide sequence ID" value="NZ_FNOK01000050.1"/>
</dbReference>
<feature type="transmembrane region" description="Helical" evidence="6">
    <location>
        <begin position="221"/>
        <end position="240"/>
    </location>
</feature>
<dbReference type="PANTHER" id="PTHR30238:SF0">
    <property type="entry name" value="THYLAKOID MEMBRANE PROTEIN TERC, CHLOROPLASTIC"/>
    <property type="match status" value="1"/>
</dbReference>
<comment type="similarity">
    <text evidence="2">Belongs to the TerC family.</text>
</comment>
<dbReference type="Pfam" id="PF03741">
    <property type="entry name" value="TerC"/>
    <property type="match status" value="1"/>
</dbReference>
<feature type="transmembrane region" description="Helical" evidence="6">
    <location>
        <begin position="39"/>
        <end position="59"/>
    </location>
</feature>
<keyword evidence="8" id="KW-1185">Reference proteome</keyword>
<evidence type="ECO:0000256" key="2">
    <source>
        <dbReference type="ARBA" id="ARBA00007511"/>
    </source>
</evidence>
<gene>
    <name evidence="7" type="ORF">SAMN05216215_105064</name>
</gene>
<comment type="subcellular location">
    <subcellularLocation>
        <location evidence="1">Membrane</location>
        <topology evidence="1">Multi-pass membrane protein</topology>
    </subcellularLocation>
</comment>
<proteinExistence type="inferred from homology"/>
<feature type="transmembrane region" description="Helical" evidence="6">
    <location>
        <begin position="99"/>
        <end position="119"/>
    </location>
</feature>
<evidence type="ECO:0000256" key="1">
    <source>
        <dbReference type="ARBA" id="ARBA00004141"/>
    </source>
</evidence>
<protein>
    <submittedName>
        <fullName evidence="7">Tellurite resistance protein TerC</fullName>
    </submittedName>
</protein>
<dbReference type="Proteomes" id="UP000199529">
    <property type="component" value="Unassembled WGS sequence"/>
</dbReference>
<dbReference type="STRING" id="418495.SAMN05216215_105064"/>
<dbReference type="InterPro" id="IPR005496">
    <property type="entry name" value="Integral_membrane_TerC"/>
</dbReference>
<dbReference type="GO" id="GO:0016020">
    <property type="term" value="C:membrane"/>
    <property type="evidence" value="ECO:0007669"/>
    <property type="project" value="UniProtKB-SubCell"/>
</dbReference>
<evidence type="ECO:0000256" key="3">
    <source>
        <dbReference type="ARBA" id="ARBA00022692"/>
    </source>
</evidence>
<dbReference type="EMBL" id="FNOK01000050">
    <property type="protein sequence ID" value="SDZ18591.1"/>
    <property type="molecule type" value="Genomic_DNA"/>
</dbReference>
<organism evidence="7 8">
    <name type="scientific">Saccharopolyspora shandongensis</name>
    <dbReference type="NCBI Taxonomy" id="418495"/>
    <lineage>
        <taxon>Bacteria</taxon>
        <taxon>Bacillati</taxon>
        <taxon>Actinomycetota</taxon>
        <taxon>Actinomycetes</taxon>
        <taxon>Pseudonocardiales</taxon>
        <taxon>Pseudonocardiaceae</taxon>
        <taxon>Saccharopolyspora</taxon>
    </lineage>
</organism>
<evidence type="ECO:0000256" key="4">
    <source>
        <dbReference type="ARBA" id="ARBA00022989"/>
    </source>
</evidence>
<feature type="transmembrane region" description="Helical" evidence="6">
    <location>
        <begin position="246"/>
        <end position="266"/>
    </location>
</feature>
<feature type="transmembrane region" description="Helical" evidence="6">
    <location>
        <begin position="125"/>
        <end position="144"/>
    </location>
</feature>
<name>A0A1H3QZS5_9PSEU</name>
<keyword evidence="4 6" id="KW-1133">Transmembrane helix</keyword>
<sequence length="271" mass="27013">MHVPALLWFATVGILLALVARDLASGWRARPEPSPRNDALVVVGYLLLAALFGVVVLVVGGAPSAGAFFAGWGSSLAVTVDALVVFVLITSGARARHRVVVLGVAASALARCGLIAFGIPSASAIAWISALFGACVLAAAWPVFRHDDAATLPAVLGRPGAAPAAAVSTAAVLGLFSVSAAVAGGAYLAFCAGMFSLLGFHRLFRLVAGLVDRSPDASTGLAVVLVFIGVKSVLAGVTGTAPDAQVTVLTLGMIAAVAVLSAITAARAPSP</sequence>
<dbReference type="AlphaFoldDB" id="A0A1H3QZS5"/>
<evidence type="ECO:0000256" key="5">
    <source>
        <dbReference type="ARBA" id="ARBA00023136"/>
    </source>
</evidence>
<accession>A0A1H3QZS5</accession>
<keyword evidence="3 6" id="KW-0812">Transmembrane</keyword>
<evidence type="ECO:0000256" key="6">
    <source>
        <dbReference type="SAM" id="Phobius"/>
    </source>
</evidence>
<evidence type="ECO:0000313" key="7">
    <source>
        <dbReference type="EMBL" id="SDZ18591.1"/>
    </source>
</evidence>
<feature type="transmembrane region" description="Helical" evidence="6">
    <location>
        <begin position="65"/>
        <end position="87"/>
    </location>
</feature>
<reference evidence="8" key="1">
    <citation type="submission" date="2016-10" db="EMBL/GenBank/DDBJ databases">
        <authorList>
            <person name="Varghese N."/>
            <person name="Submissions S."/>
        </authorList>
    </citation>
    <scope>NUCLEOTIDE SEQUENCE [LARGE SCALE GENOMIC DNA]</scope>
    <source>
        <strain evidence="8">CGMCC 4.3530</strain>
    </source>
</reference>
<evidence type="ECO:0000313" key="8">
    <source>
        <dbReference type="Proteomes" id="UP000199529"/>
    </source>
</evidence>
<keyword evidence="5 6" id="KW-0472">Membrane</keyword>
<feature type="transmembrane region" description="Helical" evidence="6">
    <location>
        <begin position="182"/>
        <end position="200"/>
    </location>
</feature>
<feature type="transmembrane region" description="Helical" evidence="6">
    <location>
        <begin position="6"/>
        <end position="27"/>
    </location>
</feature>